<keyword evidence="1" id="KW-0472">Membrane</keyword>
<feature type="transmembrane region" description="Helical" evidence="1">
    <location>
        <begin position="79"/>
        <end position="100"/>
    </location>
</feature>
<evidence type="ECO:0000256" key="1">
    <source>
        <dbReference type="SAM" id="Phobius"/>
    </source>
</evidence>
<keyword evidence="1" id="KW-0812">Transmembrane</keyword>
<feature type="transmembrane region" description="Helical" evidence="1">
    <location>
        <begin position="107"/>
        <end position="129"/>
    </location>
</feature>
<keyword evidence="1" id="KW-1133">Transmembrane helix</keyword>
<evidence type="ECO:0000313" key="2">
    <source>
        <dbReference type="EMBL" id="TRZ39867.1"/>
    </source>
</evidence>
<dbReference type="Proteomes" id="UP000319837">
    <property type="component" value="Unassembled WGS sequence"/>
</dbReference>
<comment type="caution">
    <text evidence="2">The sequence shown here is derived from an EMBL/GenBank/DDBJ whole genome shotgun (WGS) entry which is preliminary data.</text>
</comment>
<dbReference type="AlphaFoldDB" id="A0A553SS94"/>
<proteinExistence type="predicted"/>
<protein>
    <submittedName>
        <fullName evidence="2">Uncharacterized protein</fullName>
    </submittedName>
</protein>
<feature type="transmembrane region" description="Helical" evidence="1">
    <location>
        <begin position="20"/>
        <end position="38"/>
    </location>
</feature>
<name>A0A553SS94_NIACI</name>
<feature type="transmembrane region" description="Helical" evidence="1">
    <location>
        <begin position="45"/>
        <end position="67"/>
    </location>
</feature>
<sequence>MFIYWHGVLDRLDLFAKGSWFIYLTGSILVLLSIIVTKNISRKEWILLFGMVGFCGWVSNIIIFFLLDVMDSGDPTIGGISDIFMFVIGPGANAILFLNYYSKSKKFIWIIIFSAISLLIEFTLVKLGFIKLKGWKTFYSIPFYIILFRFGLPWILKLIRK</sequence>
<dbReference type="EMBL" id="RIBP01000001">
    <property type="protein sequence ID" value="TRZ39867.1"/>
    <property type="molecule type" value="Genomic_DNA"/>
</dbReference>
<accession>A0A553SS94</accession>
<reference evidence="3" key="1">
    <citation type="submission" date="2018-10" db="EMBL/GenBank/DDBJ databases">
        <title>FDA dAtabase for Regulatory Grade micrObial Sequences (FDA-ARGOS): Supporting development and validation of Infectious Disease Dx tests.</title>
        <authorList>
            <person name="Minogue T."/>
            <person name="Wolcott M."/>
            <person name="Wasieloski L."/>
            <person name="Aguilar W."/>
            <person name="Moore D."/>
            <person name="Tallon L."/>
            <person name="Sadzewicz L."/>
            <person name="Sengamalay N."/>
            <person name="Ott S."/>
            <person name="Godinez A."/>
            <person name="Nagaraj S."/>
            <person name="Vavikolanu K."/>
            <person name="Vyas G."/>
            <person name="Nadendla S."/>
            <person name="George J."/>
            <person name="Sichtig H."/>
        </authorList>
    </citation>
    <scope>NUCLEOTIDE SEQUENCE [LARGE SCALE GENOMIC DNA]</scope>
    <source>
        <strain evidence="3">FDAARGOS_343</strain>
    </source>
</reference>
<gene>
    <name evidence="2" type="ORF">CEQ21_02670</name>
</gene>
<evidence type="ECO:0000313" key="3">
    <source>
        <dbReference type="Proteomes" id="UP000319837"/>
    </source>
</evidence>
<dbReference type="RefSeq" id="WP_185763290.1">
    <property type="nucleotide sequence ID" value="NZ_RIBP01000001.1"/>
</dbReference>
<feature type="transmembrane region" description="Helical" evidence="1">
    <location>
        <begin position="141"/>
        <end position="159"/>
    </location>
</feature>
<organism evidence="2 3">
    <name type="scientific">Niallia circulans</name>
    <name type="common">Bacillus circulans</name>
    <dbReference type="NCBI Taxonomy" id="1397"/>
    <lineage>
        <taxon>Bacteria</taxon>
        <taxon>Bacillati</taxon>
        <taxon>Bacillota</taxon>
        <taxon>Bacilli</taxon>
        <taxon>Bacillales</taxon>
        <taxon>Bacillaceae</taxon>
        <taxon>Niallia</taxon>
    </lineage>
</organism>